<dbReference type="AlphaFoldDB" id="A0A2R8A9I2"/>
<feature type="transmembrane region" description="Helical" evidence="1">
    <location>
        <begin position="12"/>
        <end position="31"/>
    </location>
</feature>
<dbReference type="EMBL" id="OMKW01000002">
    <property type="protein sequence ID" value="SPF28899.1"/>
    <property type="molecule type" value="Genomic_DNA"/>
</dbReference>
<dbReference type="InterPro" id="IPR001264">
    <property type="entry name" value="Glyco_trans_51"/>
</dbReference>
<dbReference type="Proteomes" id="UP000244932">
    <property type="component" value="Unassembled WGS sequence"/>
</dbReference>
<feature type="domain" description="Glycosyl transferase family 51" evidence="2">
    <location>
        <begin position="105"/>
        <end position="171"/>
    </location>
</feature>
<keyword evidence="1" id="KW-1133">Transmembrane helix</keyword>
<keyword evidence="4" id="KW-1185">Reference proteome</keyword>
<dbReference type="Gene3D" id="1.10.3810.10">
    <property type="entry name" value="Biosynthetic peptidoglycan transglycosylase-like"/>
    <property type="match status" value="1"/>
</dbReference>
<reference evidence="3 4" key="1">
    <citation type="submission" date="2018-03" db="EMBL/GenBank/DDBJ databases">
        <authorList>
            <person name="Keele B.F."/>
        </authorList>
    </citation>
    <scope>NUCLEOTIDE SEQUENCE [LARGE SCALE GENOMIC DNA]</scope>
    <source>
        <strain evidence="3 4">CeCT 8812</strain>
    </source>
</reference>
<name>A0A2R8A9I2_9RHOB</name>
<proteinExistence type="predicted"/>
<dbReference type="OrthoDB" id="9987468at2"/>
<evidence type="ECO:0000313" key="3">
    <source>
        <dbReference type="EMBL" id="SPF28899.1"/>
    </source>
</evidence>
<evidence type="ECO:0000259" key="2">
    <source>
        <dbReference type="Pfam" id="PF00912"/>
    </source>
</evidence>
<keyword evidence="1" id="KW-0472">Membrane</keyword>
<dbReference type="SUPFAM" id="SSF53955">
    <property type="entry name" value="Lysozyme-like"/>
    <property type="match status" value="1"/>
</dbReference>
<dbReference type="InterPro" id="IPR023346">
    <property type="entry name" value="Lysozyme-like_dom_sf"/>
</dbReference>
<sequence>MTIVLSSKLVERFVRLFLSLMLIVIGGLLFAPTGVPLRVFSDADTAKVPPDLLVAARFERLENYAVRLAISDHVEARGPGMPEPEALLTHLRGRLLSGRDKMATFALEHGYVGRGIFGWVDAASLCFAKLPEELTLSDAATLLIHMRSPSRAWNNQAGDLLERRNALLLEMAENGDVSTEAAAAAATHPLVHCGN</sequence>
<organism evidence="3 4">
    <name type="scientific">Pontivivens insulae</name>
    <dbReference type="NCBI Taxonomy" id="1639689"/>
    <lineage>
        <taxon>Bacteria</taxon>
        <taxon>Pseudomonadati</taxon>
        <taxon>Pseudomonadota</taxon>
        <taxon>Alphaproteobacteria</taxon>
        <taxon>Rhodobacterales</taxon>
        <taxon>Paracoccaceae</taxon>
        <taxon>Pontivivens</taxon>
    </lineage>
</organism>
<keyword evidence="1" id="KW-0812">Transmembrane</keyword>
<gene>
    <name evidence="3" type="ORF">POI8812_01202</name>
</gene>
<protein>
    <recommendedName>
        <fullName evidence="2">Glycosyl transferase family 51 domain-containing protein</fullName>
    </recommendedName>
</protein>
<dbReference type="Pfam" id="PF00912">
    <property type="entry name" value="Transgly"/>
    <property type="match status" value="1"/>
</dbReference>
<evidence type="ECO:0000256" key="1">
    <source>
        <dbReference type="SAM" id="Phobius"/>
    </source>
</evidence>
<evidence type="ECO:0000313" key="4">
    <source>
        <dbReference type="Proteomes" id="UP000244932"/>
    </source>
</evidence>
<accession>A0A2R8A9I2</accession>
<dbReference type="InterPro" id="IPR036950">
    <property type="entry name" value="PBP_transglycosylase"/>
</dbReference>